<dbReference type="PANTHER" id="PTHR12969:SF7">
    <property type="entry name" value="INTRAFLAGELLAR TRANSPORT PROTEIN 52 HOMOLOG"/>
    <property type="match status" value="1"/>
</dbReference>
<evidence type="ECO:0000259" key="1">
    <source>
        <dbReference type="Pfam" id="PF23352"/>
    </source>
</evidence>
<dbReference type="GO" id="GO:0005814">
    <property type="term" value="C:centriole"/>
    <property type="evidence" value="ECO:0007669"/>
    <property type="project" value="TreeGrafter"/>
</dbReference>
<dbReference type="Proteomes" id="UP000784294">
    <property type="component" value="Unassembled WGS sequence"/>
</dbReference>
<protein>
    <recommendedName>
        <fullName evidence="5">Intraflagellar transport protein 52 homolog</fullName>
    </recommendedName>
</protein>
<evidence type="ECO:0008006" key="5">
    <source>
        <dbReference type="Google" id="ProtNLM"/>
    </source>
</evidence>
<evidence type="ECO:0000313" key="3">
    <source>
        <dbReference type="EMBL" id="VEL39538.1"/>
    </source>
</evidence>
<gene>
    <name evidence="3" type="ORF">PXEA_LOCUS32978</name>
</gene>
<dbReference type="Pfam" id="PF23352">
    <property type="entry name" value="IFT52_central"/>
    <property type="match status" value="1"/>
</dbReference>
<dbReference type="AlphaFoldDB" id="A0A3S5FGP5"/>
<evidence type="ECO:0000259" key="2">
    <source>
        <dbReference type="Pfam" id="PF23355"/>
    </source>
</evidence>
<comment type="caution">
    <text evidence="3">The sequence shown here is derived from an EMBL/GenBank/DDBJ whole genome shotgun (WGS) entry which is preliminary data.</text>
</comment>
<evidence type="ECO:0000313" key="4">
    <source>
        <dbReference type="Proteomes" id="UP000784294"/>
    </source>
</evidence>
<accession>A0A3S5FGP5</accession>
<sequence>MVFISLLQSPKEGKFAVIGSAHMFSDNYLNKEDNSKIFDVLFTFLTTSDGVHFDPIDAEDPDIETYFQVPDISSLGDQLKACLQESDEVPSNVSTLFDQSLFAMDTSMVSKAIAAFDKLRVKHEPLTLIVPQFETPLPPLQPAVFPPNFQELPTPALELFDLDEHFSTAKSRLAQVTNKCNSEIFIDNLSIFYLKC</sequence>
<dbReference type="EMBL" id="CAAALY010261586">
    <property type="protein sequence ID" value="VEL39538.1"/>
    <property type="molecule type" value="Genomic_DNA"/>
</dbReference>
<dbReference type="GO" id="GO:0042073">
    <property type="term" value="P:intraciliary transport"/>
    <property type="evidence" value="ECO:0007669"/>
    <property type="project" value="TreeGrafter"/>
</dbReference>
<dbReference type="InterPro" id="IPR039975">
    <property type="entry name" value="IFT52"/>
</dbReference>
<keyword evidence="4" id="KW-1185">Reference proteome</keyword>
<dbReference type="PANTHER" id="PTHR12969">
    <property type="entry name" value="NGD5/OSM-6/IFT52"/>
    <property type="match status" value="1"/>
</dbReference>
<dbReference type="InterPro" id="IPR055458">
    <property type="entry name" value="IFT52_GIFT"/>
</dbReference>
<feature type="domain" description="IFT52 GIFT" evidence="2">
    <location>
        <begin position="10"/>
        <end position="59"/>
    </location>
</feature>
<dbReference type="GO" id="GO:0030992">
    <property type="term" value="C:intraciliary transport particle B"/>
    <property type="evidence" value="ECO:0007669"/>
    <property type="project" value="TreeGrafter"/>
</dbReference>
<dbReference type="Gene3D" id="6.10.250.2800">
    <property type="match status" value="1"/>
</dbReference>
<proteinExistence type="predicted"/>
<dbReference type="GO" id="GO:0005929">
    <property type="term" value="C:cilium"/>
    <property type="evidence" value="ECO:0007669"/>
    <property type="project" value="TreeGrafter"/>
</dbReference>
<organism evidence="3 4">
    <name type="scientific">Protopolystoma xenopodis</name>
    <dbReference type="NCBI Taxonomy" id="117903"/>
    <lineage>
        <taxon>Eukaryota</taxon>
        <taxon>Metazoa</taxon>
        <taxon>Spiralia</taxon>
        <taxon>Lophotrochozoa</taxon>
        <taxon>Platyhelminthes</taxon>
        <taxon>Monogenea</taxon>
        <taxon>Polyopisthocotylea</taxon>
        <taxon>Polystomatidea</taxon>
        <taxon>Polystomatidae</taxon>
        <taxon>Protopolystoma</taxon>
    </lineage>
</organism>
<dbReference type="Pfam" id="PF23355">
    <property type="entry name" value="IFT52_GIFT"/>
    <property type="match status" value="1"/>
</dbReference>
<dbReference type="InterPro" id="IPR055460">
    <property type="entry name" value="IFT52_central"/>
</dbReference>
<name>A0A3S5FGP5_9PLAT</name>
<feature type="domain" description="IFT52 central" evidence="1">
    <location>
        <begin position="75"/>
        <end position="155"/>
    </location>
</feature>
<dbReference type="OrthoDB" id="10259368at2759"/>
<reference evidence="3" key="1">
    <citation type="submission" date="2018-11" db="EMBL/GenBank/DDBJ databases">
        <authorList>
            <consortium name="Pathogen Informatics"/>
        </authorList>
    </citation>
    <scope>NUCLEOTIDE SEQUENCE</scope>
</reference>
<dbReference type="GO" id="GO:0060271">
    <property type="term" value="P:cilium assembly"/>
    <property type="evidence" value="ECO:0007669"/>
    <property type="project" value="TreeGrafter"/>
</dbReference>